<reference evidence="16 17" key="1">
    <citation type="submission" date="2019-04" db="EMBL/GenBank/DDBJ databases">
        <title>Psychroflexus halotolerans sp. nov., isolated from a marine solar saltern.</title>
        <authorList>
            <person name="Feng X."/>
        </authorList>
    </citation>
    <scope>NUCLEOTIDE SEQUENCE [LARGE SCALE GENOMIC DNA]</scope>
    <source>
        <strain evidence="16 17">WDS2C27</strain>
    </source>
</reference>
<dbReference type="PANTHER" id="PTHR30098:SF2">
    <property type="entry name" value="LEUCYL_PHENYLALANYL-TRNA--PROTEIN TRANSFERASE"/>
    <property type="match status" value="1"/>
</dbReference>
<comment type="catalytic activity">
    <reaction evidence="7 15">
        <text>N-terminal L-lysyl-[protein] + L-leucyl-tRNA(Leu) = N-terminal L-leucyl-L-lysyl-[protein] + tRNA(Leu) + H(+)</text>
        <dbReference type="Rhea" id="RHEA:12340"/>
        <dbReference type="Rhea" id="RHEA-COMP:9613"/>
        <dbReference type="Rhea" id="RHEA-COMP:9622"/>
        <dbReference type="Rhea" id="RHEA-COMP:12670"/>
        <dbReference type="Rhea" id="RHEA-COMP:12671"/>
        <dbReference type="ChEBI" id="CHEBI:15378"/>
        <dbReference type="ChEBI" id="CHEBI:65249"/>
        <dbReference type="ChEBI" id="CHEBI:78442"/>
        <dbReference type="ChEBI" id="CHEBI:78494"/>
        <dbReference type="ChEBI" id="CHEBI:133043"/>
        <dbReference type="EC" id="2.3.2.6"/>
    </reaction>
</comment>
<organism evidence="16 17">
    <name type="scientific">Mesohalobacter halotolerans</name>
    <dbReference type="NCBI Taxonomy" id="1883405"/>
    <lineage>
        <taxon>Bacteria</taxon>
        <taxon>Pseudomonadati</taxon>
        <taxon>Bacteroidota</taxon>
        <taxon>Flavobacteriia</taxon>
        <taxon>Flavobacteriales</taxon>
        <taxon>Flavobacteriaceae</taxon>
        <taxon>Mesohalobacter</taxon>
    </lineage>
</organism>
<dbReference type="FunFam" id="3.30.70.3550:FF:000001">
    <property type="entry name" value="Leucyl/phenylalanyl-tRNA--protein transferase"/>
    <property type="match status" value="1"/>
</dbReference>
<accession>A0A4U5TTK0</accession>
<comment type="catalytic activity">
    <reaction evidence="6 15">
        <text>N-terminal L-arginyl-[protein] + L-leucyl-tRNA(Leu) = N-terminal L-leucyl-L-arginyl-[protein] + tRNA(Leu) + H(+)</text>
        <dbReference type="Rhea" id="RHEA:50416"/>
        <dbReference type="Rhea" id="RHEA-COMP:9613"/>
        <dbReference type="Rhea" id="RHEA-COMP:9622"/>
        <dbReference type="Rhea" id="RHEA-COMP:12672"/>
        <dbReference type="Rhea" id="RHEA-COMP:12673"/>
        <dbReference type="ChEBI" id="CHEBI:15378"/>
        <dbReference type="ChEBI" id="CHEBI:64719"/>
        <dbReference type="ChEBI" id="CHEBI:78442"/>
        <dbReference type="ChEBI" id="CHEBI:78494"/>
        <dbReference type="ChEBI" id="CHEBI:133044"/>
        <dbReference type="EC" id="2.3.2.6"/>
    </reaction>
</comment>
<evidence type="ECO:0000256" key="10">
    <source>
        <dbReference type="ARBA" id="ARBA00066767"/>
    </source>
</evidence>
<dbReference type="EMBL" id="SWMU01000001">
    <property type="protein sequence ID" value="TKS57697.1"/>
    <property type="molecule type" value="Genomic_DNA"/>
</dbReference>
<dbReference type="InterPro" id="IPR016181">
    <property type="entry name" value="Acyl_CoA_acyltransferase"/>
</dbReference>
<evidence type="ECO:0000256" key="7">
    <source>
        <dbReference type="ARBA" id="ARBA00051538"/>
    </source>
</evidence>
<name>A0A4U5TTK0_9FLAO</name>
<dbReference type="HAMAP" id="MF_00688">
    <property type="entry name" value="Leu_Phe_trans"/>
    <property type="match status" value="1"/>
</dbReference>
<dbReference type="InterPro" id="IPR004616">
    <property type="entry name" value="Leu/Phe-tRNA_Trfase"/>
</dbReference>
<dbReference type="InterPro" id="IPR042221">
    <property type="entry name" value="Leu/Phe-tRNA_Trfase_N"/>
</dbReference>
<comment type="subcellular location">
    <subcellularLocation>
        <location evidence="1 15">Cytoplasm</location>
    </subcellularLocation>
</comment>
<dbReference type="SUPFAM" id="SSF55729">
    <property type="entry name" value="Acyl-CoA N-acyltransferases (Nat)"/>
    <property type="match status" value="1"/>
</dbReference>
<evidence type="ECO:0000256" key="1">
    <source>
        <dbReference type="ARBA" id="ARBA00004496"/>
    </source>
</evidence>
<evidence type="ECO:0000313" key="16">
    <source>
        <dbReference type="EMBL" id="TKS57697.1"/>
    </source>
</evidence>
<evidence type="ECO:0000256" key="5">
    <source>
        <dbReference type="ARBA" id="ARBA00050607"/>
    </source>
</evidence>
<dbReference type="GO" id="GO:0030163">
    <property type="term" value="P:protein catabolic process"/>
    <property type="evidence" value="ECO:0007669"/>
    <property type="project" value="UniProtKB-UniRule"/>
</dbReference>
<sequence>MVFLTSELWFPHPRHADESGILAVGGDLSAERLILAYRNGIFPWYNENEPILWWSPEERMVLFPEKLHISKSMRPLLNQKKFEVTFNQAFEQVIKACAATPRKGQNGTWLSDQMMNAYINLHQKGYAHSVEAWQDNELVGGLYGIYLKSYGVFCGESMFAHQSNASKYAFIKMIEYYKSKGLKLVDCQIYTRHLERLGAETIDRKRFLNFLK</sequence>
<evidence type="ECO:0000256" key="14">
    <source>
        <dbReference type="ARBA" id="ARBA00083640"/>
    </source>
</evidence>
<evidence type="ECO:0000256" key="2">
    <source>
        <dbReference type="ARBA" id="ARBA00022490"/>
    </source>
</evidence>
<evidence type="ECO:0000256" key="8">
    <source>
        <dbReference type="ARBA" id="ARBA00054043"/>
    </source>
</evidence>
<keyword evidence="4 15" id="KW-0012">Acyltransferase</keyword>
<evidence type="ECO:0000256" key="13">
    <source>
        <dbReference type="ARBA" id="ARBA00077165"/>
    </source>
</evidence>
<comment type="function">
    <text evidence="8 15">Functions in the N-end rule pathway of protein degradation where it conjugates Leu, Phe and, less efficiently, Met from aminoacyl-tRNAs to the N-termini of proteins containing an N-terminal arginine or lysine.</text>
</comment>
<dbReference type="Proteomes" id="UP000306552">
    <property type="component" value="Unassembled WGS sequence"/>
</dbReference>
<dbReference type="EC" id="2.3.2.6" evidence="10 15"/>
<keyword evidence="2 15" id="KW-0963">Cytoplasm</keyword>
<comment type="caution">
    <text evidence="16">The sequence shown here is derived from an EMBL/GenBank/DDBJ whole genome shotgun (WGS) entry which is preliminary data.</text>
</comment>
<dbReference type="AlphaFoldDB" id="A0A4U5TTK0"/>
<comment type="catalytic activity">
    <reaction evidence="5 15">
        <text>L-phenylalanyl-tRNA(Phe) + an N-terminal L-alpha-aminoacyl-[protein] = an N-terminal L-phenylalanyl-L-alpha-aminoacyl-[protein] + tRNA(Phe)</text>
        <dbReference type="Rhea" id="RHEA:43632"/>
        <dbReference type="Rhea" id="RHEA-COMP:9668"/>
        <dbReference type="Rhea" id="RHEA-COMP:9699"/>
        <dbReference type="Rhea" id="RHEA-COMP:10636"/>
        <dbReference type="Rhea" id="RHEA-COMP:10637"/>
        <dbReference type="ChEBI" id="CHEBI:78442"/>
        <dbReference type="ChEBI" id="CHEBI:78531"/>
        <dbReference type="ChEBI" id="CHEBI:78597"/>
        <dbReference type="ChEBI" id="CHEBI:83561"/>
        <dbReference type="EC" id="2.3.2.6"/>
    </reaction>
</comment>
<dbReference type="OrthoDB" id="9790282at2"/>
<proteinExistence type="inferred from homology"/>
<evidence type="ECO:0000256" key="6">
    <source>
        <dbReference type="ARBA" id="ARBA00050652"/>
    </source>
</evidence>
<evidence type="ECO:0000256" key="9">
    <source>
        <dbReference type="ARBA" id="ARBA00061535"/>
    </source>
</evidence>
<evidence type="ECO:0000256" key="12">
    <source>
        <dbReference type="ARBA" id="ARBA00077136"/>
    </source>
</evidence>
<evidence type="ECO:0000256" key="15">
    <source>
        <dbReference type="HAMAP-Rule" id="MF_00688"/>
    </source>
</evidence>
<evidence type="ECO:0000256" key="4">
    <source>
        <dbReference type="ARBA" id="ARBA00023315"/>
    </source>
</evidence>
<evidence type="ECO:0000256" key="3">
    <source>
        <dbReference type="ARBA" id="ARBA00022679"/>
    </source>
</evidence>
<dbReference type="GO" id="GO:0005737">
    <property type="term" value="C:cytoplasm"/>
    <property type="evidence" value="ECO:0007669"/>
    <property type="project" value="UniProtKB-SubCell"/>
</dbReference>
<keyword evidence="17" id="KW-1185">Reference proteome</keyword>
<keyword evidence="3 15" id="KW-0808">Transferase</keyword>
<dbReference type="Gene3D" id="3.40.630.70">
    <property type="entry name" value="Leucyl/phenylalanyl-tRNA-protein transferase, C-terminal domain"/>
    <property type="match status" value="1"/>
</dbReference>
<protein>
    <recommendedName>
        <fullName evidence="11 15">Leucyl/phenylalanyl-tRNA--protein transferase</fullName>
        <ecNumber evidence="10 15">2.3.2.6</ecNumber>
    </recommendedName>
    <alternativeName>
        <fullName evidence="12 15">L/F-transferase</fullName>
    </alternativeName>
    <alternativeName>
        <fullName evidence="13 15">Leucyltransferase</fullName>
    </alternativeName>
    <alternativeName>
        <fullName evidence="14 15">Phenyalanyltransferase</fullName>
    </alternativeName>
</protein>
<dbReference type="GO" id="GO:0008914">
    <property type="term" value="F:leucyl-tRNA--protein transferase activity"/>
    <property type="evidence" value="ECO:0007669"/>
    <property type="project" value="UniProtKB-UniRule"/>
</dbReference>
<dbReference type="PANTHER" id="PTHR30098">
    <property type="entry name" value="LEUCYL/PHENYLALANYL-TRNA--PROTEIN TRANSFERASE"/>
    <property type="match status" value="1"/>
</dbReference>
<dbReference type="InterPro" id="IPR042203">
    <property type="entry name" value="Leu/Phe-tRNA_Trfase_C"/>
</dbReference>
<comment type="similarity">
    <text evidence="9 15">Belongs to the L/F-transferase family.</text>
</comment>
<dbReference type="Pfam" id="PF03588">
    <property type="entry name" value="Leu_Phe_trans"/>
    <property type="match status" value="1"/>
</dbReference>
<gene>
    <name evidence="15" type="primary">aat</name>
    <name evidence="16" type="ORF">FCN74_02495</name>
</gene>
<evidence type="ECO:0000313" key="17">
    <source>
        <dbReference type="Proteomes" id="UP000306552"/>
    </source>
</evidence>
<dbReference type="Gene3D" id="3.30.70.3550">
    <property type="entry name" value="Leucyl/phenylalanyl-tRNA-protein transferase, N-terminal domain"/>
    <property type="match status" value="1"/>
</dbReference>
<evidence type="ECO:0000256" key="11">
    <source>
        <dbReference type="ARBA" id="ARBA00074372"/>
    </source>
</evidence>
<dbReference type="NCBIfam" id="TIGR00667">
    <property type="entry name" value="aat"/>
    <property type="match status" value="1"/>
</dbReference>